<keyword evidence="2" id="KW-0175">Coiled coil</keyword>
<reference evidence="5 6" key="1">
    <citation type="submission" date="2016-02" db="EMBL/GenBank/DDBJ databases">
        <title>Draft genome sequence of Hydrogenophaga sp. LPB0072.</title>
        <authorList>
            <person name="Shin S.-K."/>
            <person name="Yi H."/>
        </authorList>
    </citation>
    <scope>NUCLEOTIDE SEQUENCE [LARGE SCALE GENOMIC DNA]</scope>
    <source>
        <strain evidence="5 6">LPB0072</strain>
    </source>
</reference>
<dbReference type="Pfam" id="PF25954">
    <property type="entry name" value="Beta-barrel_RND_2"/>
    <property type="match status" value="1"/>
</dbReference>
<feature type="coiled-coil region" evidence="2">
    <location>
        <begin position="89"/>
        <end position="116"/>
    </location>
</feature>
<dbReference type="NCBIfam" id="TIGR01730">
    <property type="entry name" value="RND_mfp"/>
    <property type="match status" value="1"/>
</dbReference>
<dbReference type="Gene3D" id="2.40.30.170">
    <property type="match status" value="1"/>
</dbReference>
<dbReference type="STRING" id="1763535.LPB072_00865"/>
<protein>
    <submittedName>
        <fullName evidence="4">Efflux transporter periplasmic adaptor subunit</fullName>
    </submittedName>
</protein>
<evidence type="ECO:0000256" key="2">
    <source>
        <dbReference type="SAM" id="Coils"/>
    </source>
</evidence>
<evidence type="ECO:0000259" key="3">
    <source>
        <dbReference type="Pfam" id="PF25954"/>
    </source>
</evidence>
<keyword evidence="6" id="KW-1185">Reference proteome</keyword>
<evidence type="ECO:0000313" key="5">
    <source>
        <dbReference type="EMBL" id="OAD41376.1"/>
    </source>
</evidence>
<dbReference type="InterPro" id="IPR006143">
    <property type="entry name" value="RND_pump_MFP"/>
</dbReference>
<dbReference type="Gene3D" id="2.40.420.20">
    <property type="match status" value="1"/>
</dbReference>
<dbReference type="OrthoDB" id="9806939at2"/>
<organism evidence="4 7">
    <name type="scientific">Hydrogenophaga crassostreae</name>
    <dbReference type="NCBI Taxonomy" id="1763535"/>
    <lineage>
        <taxon>Bacteria</taxon>
        <taxon>Pseudomonadati</taxon>
        <taxon>Pseudomonadota</taxon>
        <taxon>Betaproteobacteria</taxon>
        <taxon>Burkholderiales</taxon>
        <taxon>Comamonadaceae</taxon>
        <taxon>Hydrogenophaga</taxon>
    </lineage>
</organism>
<dbReference type="Gene3D" id="1.10.287.470">
    <property type="entry name" value="Helix hairpin bin"/>
    <property type="match status" value="1"/>
</dbReference>
<dbReference type="Proteomes" id="UP000185680">
    <property type="component" value="Chromosome"/>
</dbReference>
<name>A0A167HKY1_9BURK</name>
<dbReference type="Gene3D" id="2.40.50.100">
    <property type="match status" value="1"/>
</dbReference>
<dbReference type="EMBL" id="LVWD01000019">
    <property type="protein sequence ID" value="OAD41376.1"/>
    <property type="molecule type" value="Genomic_DNA"/>
</dbReference>
<dbReference type="SUPFAM" id="SSF111369">
    <property type="entry name" value="HlyD-like secretion proteins"/>
    <property type="match status" value="2"/>
</dbReference>
<accession>A0A167HKY1</accession>
<reference evidence="4 7" key="2">
    <citation type="submission" date="2016-10" db="EMBL/GenBank/DDBJ databases">
        <title>Hydorgenophaga sp. LPB0072 isolated from gastropod.</title>
        <authorList>
            <person name="Kim E."/>
            <person name="Yi H."/>
        </authorList>
    </citation>
    <scope>NUCLEOTIDE SEQUENCE [LARGE SCALE GENOMIC DNA]</scope>
    <source>
        <strain evidence="4 7">LPB0072</strain>
    </source>
</reference>
<proteinExistence type="inferred from homology"/>
<dbReference type="InterPro" id="IPR058792">
    <property type="entry name" value="Beta-barrel_RND_2"/>
</dbReference>
<evidence type="ECO:0000313" key="7">
    <source>
        <dbReference type="Proteomes" id="UP000185680"/>
    </source>
</evidence>
<gene>
    <name evidence="4" type="ORF">LPB072_00865</name>
    <name evidence="5" type="ORF">LPB72_13215</name>
</gene>
<sequence>MKSQTRWILLVVALMVAGTLAWRSLPGGERVAVVPVVRSAIAQSVVATGRLNAPARLDIATEVTAQVLAVLVQAGDTVKAGDLLLRLADDEAQASLQQARAALAEAQARLRQQASVGAPVASQVVVQAQAGFEAARREHGRASELVAQGFFAQQKLDDAQRLLDTARSALTTARLQSEANLPGGVERRLAAARMGQASAQVALAQARLSRLRIVSPLDATVLSRQVEPGSTAQPGRVLLTLAASGGLRVEAAIDEKHLRVLKLGMAARAVADAYPGQGFEARLSYIAPAVDPQRGTVDVWLTVTEPPAFLKPDMTVSVELVGGARSDALVLPSSAVRDTDSPAPWVLLLRDGEAVRQPVTLGLRGVGSIEITEGVSAGEEAIPQTEKALPGDRVRRGNVLSQAVARPAG</sequence>
<dbReference type="Proteomes" id="UP000185657">
    <property type="component" value="Unassembled WGS sequence"/>
</dbReference>
<evidence type="ECO:0000256" key="1">
    <source>
        <dbReference type="ARBA" id="ARBA00009477"/>
    </source>
</evidence>
<evidence type="ECO:0000313" key="6">
    <source>
        <dbReference type="Proteomes" id="UP000185657"/>
    </source>
</evidence>
<dbReference type="KEGG" id="hyl:LPB072_00865"/>
<dbReference type="RefSeq" id="WP_066091425.1">
    <property type="nucleotide sequence ID" value="NZ_CP017476.1"/>
</dbReference>
<evidence type="ECO:0000313" key="4">
    <source>
        <dbReference type="EMBL" id="AOW11622.1"/>
    </source>
</evidence>
<dbReference type="GO" id="GO:1990281">
    <property type="term" value="C:efflux pump complex"/>
    <property type="evidence" value="ECO:0007669"/>
    <property type="project" value="TreeGrafter"/>
</dbReference>
<dbReference type="GO" id="GO:0015562">
    <property type="term" value="F:efflux transmembrane transporter activity"/>
    <property type="evidence" value="ECO:0007669"/>
    <property type="project" value="TreeGrafter"/>
</dbReference>
<dbReference type="AlphaFoldDB" id="A0A167HKY1"/>
<dbReference type="PANTHER" id="PTHR30469:SF15">
    <property type="entry name" value="HLYD FAMILY OF SECRETION PROTEINS"/>
    <property type="match status" value="1"/>
</dbReference>
<dbReference type="PANTHER" id="PTHR30469">
    <property type="entry name" value="MULTIDRUG RESISTANCE PROTEIN MDTA"/>
    <property type="match status" value="1"/>
</dbReference>
<comment type="similarity">
    <text evidence="1">Belongs to the membrane fusion protein (MFP) (TC 8.A.1) family.</text>
</comment>
<dbReference type="EMBL" id="CP017476">
    <property type="protein sequence ID" value="AOW11622.1"/>
    <property type="molecule type" value="Genomic_DNA"/>
</dbReference>
<feature type="domain" description="CusB-like beta-barrel" evidence="3">
    <location>
        <begin position="249"/>
        <end position="322"/>
    </location>
</feature>